<evidence type="ECO:0000256" key="1">
    <source>
        <dbReference type="SAM" id="MobiDB-lite"/>
    </source>
</evidence>
<protein>
    <submittedName>
        <fullName evidence="2">Uncharacterized protein</fullName>
    </submittedName>
</protein>
<keyword evidence="3" id="KW-1185">Reference proteome</keyword>
<evidence type="ECO:0000313" key="3">
    <source>
        <dbReference type="Proteomes" id="UP000887013"/>
    </source>
</evidence>
<dbReference type="Proteomes" id="UP000887013">
    <property type="component" value="Unassembled WGS sequence"/>
</dbReference>
<evidence type="ECO:0000313" key="2">
    <source>
        <dbReference type="EMBL" id="GFU40314.1"/>
    </source>
</evidence>
<accession>A0A8X6QSF7</accession>
<feature type="non-terminal residue" evidence="2">
    <location>
        <position position="1"/>
    </location>
</feature>
<feature type="region of interest" description="Disordered" evidence="1">
    <location>
        <begin position="19"/>
        <end position="49"/>
    </location>
</feature>
<dbReference type="AlphaFoldDB" id="A0A8X6QSF7"/>
<organism evidence="2 3">
    <name type="scientific">Nephila pilipes</name>
    <name type="common">Giant wood spider</name>
    <name type="synonym">Nephila maculata</name>
    <dbReference type="NCBI Taxonomy" id="299642"/>
    <lineage>
        <taxon>Eukaryota</taxon>
        <taxon>Metazoa</taxon>
        <taxon>Ecdysozoa</taxon>
        <taxon>Arthropoda</taxon>
        <taxon>Chelicerata</taxon>
        <taxon>Arachnida</taxon>
        <taxon>Araneae</taxon>
        <taxon>Araneomorphae</taxon>
        <taxon>Entelegynae</taxon>
        <taxon>Araneoidea</taxon>
        <taxon>Nephilidae</taxon>
        <taxon>Nephila</taxon>
    </lineage>
</organism>
<feature type="compositionally biased region" description="Basic residues" evidence="1">
    <location>
        <begin position="39"/>
        <end position="49"/>
    </location>
</feature>
<dbReference type="EMBL" id="BMAW01131666">
    <property type="protein sequence ID" value="GFU40314.1"/>
    <property type="molecule type" value="Genomic_DNA"/>
</dbReference>
<comment type="caution">
    <text evidence="2">The sequence shown here is derived from an EMBL/GenBank/DDBJ whole genome shotgun (WGS) entry which is preliminary data.</text>
</comment>
<proteinExistence type="predicted"/>
<feature type="compositionally biased region" description="Basic and acidic residues" evidence="1">
    <location>
        <begin position="23"/>
        <end position="38"/>
    </location>
</feature>
<name>A0A8X6QSF7_NEPPI</name>
<sequence>AESSLSLIAGYSIVGGPLSSINDHSRDREKKLSIEGAKRKLKGRPGHNLKKVERRCIYRQRSL</sequence>
<gene>
    <name evidence="2" type="ORF">NPIL_358821</name>
</gene>
<reference evidence="2" key="1">
    <citation type="submission" date="2020-08" db="EMBL/GenBank/DDBJ databases">
        <title>Multicomponent nature underlies the extraordinary mechanical properties of spider dragline silk.</title>
        <authorList>
            <person name="Kono N."/>
            <person name="Nakamura H."/>
            <person name="Mori M."/>
            <person name="Yoshida Y."/>
            <person name="Ohtoshi R."/>
            <person name="Malay A.D."/>
            <person name="Moran D.A.P."/>
            <person name="Tomita M."/>
            <person name="Numata K."/>
            <person name="Arakawa K."/>
        </authorList>
    </citation>
    <scope>NUCLEOTIDE SEQUENCE</scope>
</reference>